<keyword evidence="3" id="KW-1185">Reference proteome</keyword>
<evidence type="ECO:0000313" key="3">
    <source>
        <dbReference type="Proteomes" id="UP000593562"/>
    </source>
</evidence>
<organism evidence="2 3">
    <name type="scientific">Tripterygium wilfordii</name>
    <name type="common">Thunder God vine</name>
    <dbReference type="NCBI Taxonomy" id="458696"/>
    <lineage>
        <taxon>Eukaryota</taxon>
        <taxon>Viridiplantae</taxon>
        <taxon>Streptophyta</taxon>
        <taxon>Embryophyta</taxon>
        <taxon>Tracheophyta</taxon>
        <taxon>Spermatophyta</taxon>
        <taxon>Magnoliopsida</taxon>
        <taxon>eudicotyledons</taxon>
        <taxon>Gunneridae</taxon>
        <taxon>Pentapetalae</taxon>
        <taxon>rosids</taxon>
        <taxon>fabids</taxon>
        <taxon>Celastrales</taxon>
        <taxon>Celastraceae</taxon>
        <taxon>Tripterygium</taxon>
    </lineage>
</organism>
<dbReference type="Proteomes" id="UP000593562">
    <property type="component" value="Unassembled WGS sequence"/>
</dbReference>
<dbReference type="Gene3D" id="3.30.530.20">
    <property type="match status" value="2"/>
</dbReference>
<protein>
    <recommendedName>
        <fullName evidence="1">Coenzyme Q-binding protein COQ10 START domain-containing protein</fullName>
    </recommendedName>
</protein>
<dbReference type="InterPro" id="IPR005031">
    <property type="entry name" value="COQ10_START"/>
</dbReference>
<dbReference type="SUPFAM" id="SSF55961">
    <property type="entry name" value="Bet v1-like"/>
    <property type="match status" value="2"/>
</dbReference>
<dbReference type="FunCoup" id="A0A7J7DZX1">
    <property type="interactions" value="1957"/>
</dbReference>
<sequence>MITCKAPSFDSQTLSIRITYQTTAQFLRHIRFKSSRLNNRLAFSSKRRNYVTKRNSHKAHKKLKVVADFDGDGGEARGGGGEREVHCEVEVISWRERRIKGEISVNADLKSVWSALTDYERLADFVPNLVSSSTIPCPHPGRIWLEQRGLQRALYWHIEARVVLDLQEVRTSANHHELHFSMVDGDFKKYEGKWSLQSATRSSASKLTYEVNVIPRYNFPAIFLERVIKSDLPVNLRAMACQAERNFGGNQKMPTNILTLPGGGSGGAFHEKDKLLSGDSKETYSSSNFGPMPQSPNELKSNWGIFGKFCQLGRPCLVDEVHLRRFDGLLENGGVHRFVVASITVKASVPAVWNVLTAYDRLPDIVPNLAISTILSRENNKVRILQEGCKGLLYMVLHARVVLDLCEHLECEISFEQVEGDFDSFKGKWLLEQLGSHHTLLKYSVESKMRRGAFLSEAIMEEVIYKDLPSNLCAIRDYVEEREAVNSLETCDDTEYPETLSASGSEIGVDSDEADEVVTDITAPVSSRQRPRVPGLQRDIEVLKSELLKFISEHGQEGFMPMRKQLRRHGRVDIEKAITQMGGFRKIASLLNLSLAYKHRKPKGYWDNLANLQEEISRFQRSWGMDPSYMPSRKSFERAGRYDIARALEKWGGLGEVSRLLSLMVRHPKRQTNISKDKEVGHAEETQKWVMKMKDLDINRVE</sequence>
<reference evidence="2 3" key="1">
    <citation type="journal article" date="2020" name="Nat. Commun.">
        <title>Genome of Tripterygium wilfordii and identification of cytochrome P450 involved in triptolide biosynthesis.</title>
        <authorList>
            <person name="Tu L."/>
            <person name="Su P."/>
            <person name="Zhang Z."/>
            <person name="Gao L."/>
            <person name="Wang J."/>
            <person name="Hu T."/>
            <person name="Zhou J."/>
            <person name="Zhang Y."/>
            <person name="Zhao Y."/>
            <person name="Liu Y."/>
            <person name="Song Y."/>
            <person name="Tong Y."/>
            <person name="Lu Y."/>
            <person name="Yang J."/>
            <person name="Xu C."/>
            <person name="Jia M."/>
            <person name="Peters R.J."/>
            <person name="Huang L."/>
            <person name="Gao W."/>
        </authorList>
    </citation>
    <scope>NUCLEOTIDE SEQUENCE [LARGE SCALE GENOMIC DNA]</scope>
    <source>
        <strain evidence="3">cv. XIE 37</strain>
        <tissue evidence="2">Leaf</tissue>
    </source>
</reference>
<feature type="domain" description="Coenzyme Q-binding protein COQ10 START" evidence="1">
    <location>
        <begin position="105"/>
        <end position="239"/>
    </location>
</feature>
<accession>A0A7J7DZX1</accession>
<gene>
    <name evidence="2" type="ORF">HS088_TW02G00761</name>
</gene>
<comment type="caution">
    <text evidence="2">The sequence shown here is derived from an EMBL/GenBank/DDBJ whole genome shotgun (WGS) entry which is preliminary data.</text>
</comment>
<evidence type="ECO:0000259" key="1">
    <source>
        <dbReference type="Pfam" id="PF03364"/>
    </source>
</evidence>
<evidence type="ECO:0000313" key="2">
    <source>
        <dbReference type="EMBL" id="KAF5751744.1"/>
    </source>
</evidence>
<dbReference type="OrthoDB" id="2779at2759"/>
<proteinExistence type="predicted"/>
<dbReference type="InParanoid" id="A0A7J7DZX1"/>
<dbReference type="PANTHER" id="PTHR34060:SF2">
    <property type="entry name" value="OS03G0837900 PROTEIN"/>
    <property type="match status" value="1"/>
</dbReference>
<dbReference type="PANTHER" id="PTHR34060">
    <property type="entry name" value="POLYKETIDE CYCLASE / DEHYDRASE AND LIPID TRANSPORT PROTEIN"/>
    <property type="match status" value="1"/>
</dbReference>
<dbReference type="AlphaFoldDB" id="A0A7J7DZX1"/>
<dbReference type="GO" id="GO:0042548">
    <property type="term" value="P:regulation of photosynthesis, light reaction"/>
    <property type="evidence" value="ECO:0007669"/>
    <property type="project" value="TreeGrafter"/>
</dbReference>
<feature type="domain" description="Coenzyme Q-binding protein COQ10 START" evidence="1">
    <location>
        <begin position="345"/>
        <end position="475"/>
    </location>
</feature>
<dbReference type="Pfam" id="PF03364">
    <property type="entry name" value="Polyketide_cyc"/>
    <property type="match status" value="2"/>
</dbReference>
<dbReference type="EMBL" id="JAAARO010000002">
    <property type="protein sequence ID" value="KAF5751744.1"/>
    <property type="molecule type" value="Genomic_DNA"/>
</dbReference>
<dbReference type="InterPro" id="IPR023393">
    <property type="entry name" value="START-like_dom_sf"/>
</dbReference>
<dbReference type="CDD" id="cd08866">
    <property type="entry name" value="SRPBCC_11"/>
    <property type="match status" value="2"/>
</dbReference>
<name>A0A7J7DZX1_TRIWF</name>